<proteinExistence type="predicted"/>
<organism evidence="1 2">
    <name type="scientific">Naganishia adeliensis</name>
    <dbReference type="NCBI Taxonomy" id="92952"/>
    <lineage>
        <taxon>Eukaryota</taxon>
        <taxon>Fungi</taxon>
        <taxon>Dikarya</taxon>
        <taxon>Basidiomycota</taxon>
        <taxon>Agaricomycotina</taxon>
        <taxon>Tremellomycetes</taxon>
        <taxon>Filobasidiales</taxon>
        <taxon>Filobasidiaceae</taxon>
        <taxon>Naganishia</taxon>
    </lineage>
</organism>
<protein>
    <submittedName>
        <fullName evidence="1">Uncharacterized protein</fullName>
    </submittedName>
</protein>
<comment type="caution">
    <text evidence="1">The sequence shown here is derived from an EMBL/GenBank/DDBJ whole genome shotgun (WGS) entry which is preliminary data.</text>
</comment>
<keyword evidence="2" id="KW-1185">Reference proteome</keyword>
<accession>A0ACC2X4G4</accession>
<dbReference type="Proteomes" id="UP001230649">
    <property type="component" value="Unassembled WGS sequence"/>
</dbReference>
<evidence type="ECO:0000313" key="2">
    <source>
        <dbReference type="Proteomes" id="UP001230649"/>
    </source>
</evidence>
<reference evidence="1" key="1">
    <citation type="submission" date="2023-04" db="EMBL/GenBank/DDBJ databases">
        <title>Draft Genome sequencing of Naganishia species isolated from polar environments using Oxford Nanopore Technology.</title>
        <authorList>
            <person name="Leo P."/>
            <person name="Venkateswaran K."/>
        </authorList>
    </citation>
    <scope>NUCLEOTIDE SEQUENCE</scope>
    <source>
        <strain evidence="1">MNA-CCFEE 5262</strain>
    </source>
</reference>
<name>A0ACC2X4G4_9TREE</name>
<gene>
    <name evidence="1" type="ORF">QFC20_000222</name>
</gene>
<sequence length="221" mass="24659">MSIVNIRNIQLLNNPARWEDDYNFRITFECVEELKEDIEWRLLYVGDAKSEEYDQELDSCMVGPVPVGVNSFDFTAAAPQPNLLPSTASKEILGVTVLILTASYRDKEFVRVGYYVNTEYEDEERRLEPPTQVDFKGLVRNVLVDKPKVTRFSVPWDSDSKALSNPWANTVALDSLSTGTSTQPIGSNGADNIYDSPLPPPIQAAAPAPPMEERAVDVEMA</sequence>
<evidence type="ECO:0000313" key="1">
    <source>
        <dbReference type="EMBL" id="KAJ9117941.1"/>
    </source>
</evidence>
<dbReference type="EMBL" id="JASBWS010000001">
    <property type="protein sequence ID" value="KAJ9117941.1"/>
    <property type="molecule type" value="Genomic_DNA"/>
</dbReference>